<gene>
    <name evidence="1" type="ORF">BaRGS_00019062</name>
</gene>
<reference evidence="1 2" key="1">
    <citation type="journal article" date="2023" name="Sci. Data">
        <title>Genome assembly of the Korean intertidal mud-creeper Batillaria attramentaria.</title>
        <authorList>
            <person name="Patra A.K."/>
            <person name="Ho P.T."/>
            <person name="Jun S."/>
            <person name="Lee S.J."/>
            <person name="Kim Y."/>
            <person name="Won Y.J."/>
        </authorList>
    </citation>
    <scope>NUCLEOTIDE SEQUENCE [LARGE SCALE GENOMIC DNA]</scope>
    <source>
        <strain evidence="1">Wonlab-2016</strain>
    </source>
</reference>
<keyword evidence="2" id="KW-1185">Reference proteome</keyword>
<accession>A0ABD0KRE1</accession>
<name>A0ABD0KRE1_9CAEN</name>
<dbReference type="EMBL" id="JACVVK020000135">
    <property type="protein sequence ID" value="KAK7489667.1"/>
    <property type="molecule type" value="Genomic_DNA"/>
</dbReference>
<protein>
    <submittedName>
        <fullName evidence="1">Uncharacterized protein</fullName>
    </submittedName>
</protein>
<dbReference type="AlphaFoldDB" id="A0ABD0KRE1"/>
<sequence length="92" mass="10121">MEVPHSLPLFLSKSTDVSCESDFEVWGQPQLTPSNLNQCLSTQQASDHREDFWIYASTVGAVSGDSRQPSGYLRLSREAGSTTIAHGYLTKT</sequence>
<proteinExistence type="predicted"/>
<evidence type="ECO:0000313" key="2">
    <source>
        <dbReference type="Proteomes" id="UP001519460"/>
    </source>
</evidence>
<dbReference type="Proteomes" id="UP001519460">
    <property type="component" value="Unassembled WGS sequence"/>
</dbReference>
<comment type="caution">
    <text evidence="1">The sequence shown here is derived from an EMBL/GenBank/DDBJ whole genome shotgun (WGS) entry which is preliminary data.</text>
</comment>
<evidence type="ECO:0000313" key="1">
    <source>
        <dbReference type="EMBL" id="KAK7489667.1"/>
    </source>
</evidence>
<organism evidence="1 2">
    <name type="scientific">Batillaria attramentaria</name>
    <dbReference type="NCBI Taxonomy" id="370345"/>
    <lineage>
        <taxon>Eukaryota</taxon>
        <taxon>Metazoa</taxon>
        <taxon>Spiralia</taxon>
        <taxon>Lophotrochozoa</taxon>
        <taxon>Mollusca</taxon>
        <taxon>Gastropoda</taxon>
        <taxon>Caenogastropoda</taxon>
        <taxon>Sorbeoconcha</taxon>
        <taxon>Cerithioidea</taxon>
        <taxon>Batillariidae</taxon>
        <taxon>Batillaria</taxon>
    </lineage>
</organism>